<comment type="caution">
    <text evidence="1">The sequence shown here is derived from an EMBL/GenBank/DDBJ whole genome shotgun (WGS) entry which is preliminary data.</text>
</comment>
<dbReference type="Proteomes" id="UP000821845">
    <property type="component" value="Chromosome 1"/>
</dbReference>
<name>A0ACB7TIW7_HYAAI</name>
<accession>A0ACB7TIW7</accession>
<proteinExistence type="predicted"/>
<organism evidence="1 2">
    <name type="scientific">Hyalomma asiaticum</name>
    <name type="common">Tick</name>
    <dbReference type="NCBI Taxonomy" id="266040"/>
    <lineage>
        <taxon>Eukaryota</taxon>
        <taxon>Metazoa</taxon>
        <taxon>Ecdysozoa</taxon>
        <taxon>Arthropoda</taxon>
        <taxon>Chelicerata</taxon>
        <taxon>Arachnida</taxon>
        <taxon>Acari</taxon>
        <taxon>Parasitiformes</taxon>
        <taxon>Ixodida</taxon>
        <taxon>Ixodoidea</taxon>
        <taxon>Ixodidae</taxon>
        <taxon>Hyalomminae</taxon>
        <taxon>Hyalomma</taxon>
    </lineage>
</organism>
<gene>
    <name evidence="1" type="ORF">HPB50_011583</name>
</gene>
<keyword evidence="2" id="KW-1185">Reference proteome</keyword>
<protein>
    <submittedName>
        <fullName evidence="1">Uncharacterized protein</fullName>
    </submittedName>
</protein>
<evidence type="ECO:0000313" key="1">
    <source>
        <dbReference type="EMBL" id="KAH6946079.1"/>
    </source>
</evidence>
<evidence type="ECO:0000313" key="2">
    <source>
        <dbReference type="Proteomes" id="UP000821845"/>
    </source>
</evidence>
<reference evidence="1" key="1">
    <citation type="submission" date="2020-05" db="EMBL/GenBank/DDBJ databases">
        <title>Large-scale comparative analyses of tick genomes elucidate their genetic diversity and vector capacities.</title>
        <authorList>
            <person name="Jia N."/>
            <person name="Wang J."/>
            <person name="Shi W."/>
            <person name="Du L."/>
            <person name="Sun Y."/>
            <person name="Zhan W."/>
            <person name="Jiang J."/>
            <person name="Wang Q."/>
            <person name="Zhang B."/>
            <person name="Ji P."/>
            <person name="Sakyi L.B."/>
            <person name="Cui X."/>
            <person name="Yuan T."/>
            <person name="Jiang B."/>
            <person name="Yang W."/>
            <person name="Lam T.T.-Y."/>
            <person name="Chang Q."/>
            <person name="Ding S."/>
            <person name="Wang X."/>
            <person name="Zhu J."/>
            <person name="Ruan X."/>
            <person name="Zhao L."/>
            <person name="Wei J."/>
            <person name="Que T."/>
            <person name="Du C."/>
            <person name="Cheng J."/>
            <person name="Dai P."/>
            <person name="Han X."/>
            <person name="Huang E."/>
            <person name="Gao Y."/>
            <person name="Liu J."/>
            <person name="Shao H."/>
            <person name="Ye R."/>
            <person name="Li L."/>
            <person name="Wei W."/>
            <person name="Wang X."/>
            <person name="Wang C."/>
            <person name="Yang T."/>
            <person name="Huo Q."/>
            <person name="Li W."/>
            <person name="Guo W."/>
            <person name="Chen H."/>
            <person name="Zhou L."/>
            <person name="Ni X."/>
            <person name="Tian J."/>
            <person name="Zhou Y."/>
            <person name="Sheng Y."/>
            <person name="Liu T."/>
            <person name="Pan Y."/>
            <person name="Xia L."/>
            <person name="Li J."/>
            <person name="Zhao F."/>
            <person name="Cao W."/>
        </authorList>
    </citation>
    <scope>NUCLEOTIDE SEQUENCE</scope>
    <source>
        <strain evidence="1">Hyas-2018</strain>
    </source>
</reference>
<dbReference type="EMBL" id="CM023481">
    <property type="protein sequence ID" value="KAH6946079.1"/>
    <property type="molecule type" value="Genomic_DNA"/>
</dbReference>
<sequence>MTSKPNSENPGGPVSKGSARAAQHKRKAITSRPRDTPKMSAEDIIVVLKPCETLHLKAVFQTGDLGAAIAQYVGGEAGATLNAWPVLTQNLIFCRTQFMKRRQTN</sequence>